<evidence type="ECO:0000256" key="12">
    <source>
        <dbReference type="ARBA" id="ARBA00061081"/>
    </source>
</evidence>
<comment type="pathway">
    <text evidence="13">Amino-acid biosynthesis; D-alanine biosynthesis; D-alanine from L-alanine: step 1/1.</text>
</comment>
<comment type="function">
    <text evidence="13">Catalyzes the interconversion of L-alanine and D-alanine. May also act on other amino acids.</text>
</comment>
<dbReference type="Gene3D" id="2.40.37.10">
    <property type="entry name" value="Lyase, Ornithine Decarboxylase, Chain A, domain 1"/>
    <property type="match status" value="1"/>
</dbReference>
<gene>
    <name evidence="17" type="ORF">RU96_GL000695</name>
</gene>
<evidence type="ECO:0000256" key="10">
    <source>
        <dbReference type="ARBA" id="ARBA00023251"/>
    </source>
</evidence>
<evidence type="ECO:0000256" key="3">
    <source>
        <dbReference type="ARBA" id="ARBA00004651"/>
    </source>
</evidence>
<evidence type="ECO:0000256" key="15">
    <source>
        <dbReference type="PIRSR" id="PIRSR600821-52"/>
    </source>
</evidence>
<evidence type="ECO:0000256" key="14">
    <source>
        <dbReference type="PIRSR" id="PIRSR600821-50"/>
    </source>
</evidence>
<proteinExistence type="inferred from homology"/>
<dbReference type="FunFam" id="3.20.20.10:FF:000002">
    <property type="entry name" value="Alanine racemase"/>
    <property type="match status" value="1"/>
</dbReference>
<evidence type="ECO:0000256" key="13">
    <source>
        <dbReference type="HAMAP-Rule" id="MF_01201"/>
    </source>
</evidence>
<name>A0A1L8R4J2_9ENTE</name>
<dbReference type="Pfam" id="PF01168">
    <property type="entry name" value="Ala_racemase_N"/>
    <property type="match status" value="1"/>
</dbReference>
<dbReference type="SUPFAM" id="SSF51419">
    <property type="entry name" value="PLP-binding barrel"/>
    <property type="match status" value="1"/>
</dbReference>
<feature type="binding site" evidence="13 15">
    <location>
        <position position="314"/>
    </location>
    <ligand>
        <name>substrate</name>
    </ligand>
</feature>
<evidence type="ECO:0000256" key="5">
    <source>
        <dbReference type="ARBA" id="ARBA00022692"/>
    </source>
</evidence>
<comment type="subcellular location">
    <subcellularLocation>
        <location evidence="3">Cell membrane</location>
        <topology evidence="3">Multi-pass membrane protein</topology>
    </subcellularLocation>
</comment>
<dbReference type="SUPFAM" id="SSF50621">
    <property type="entry name" value="Alanine racemase C-terminal domain-like"/>
    <property type="match status" value="1"/>
</dbReference>
<dbReference type="Pfam" id="PF00842">
    <property type="entry name" value="Ala_racemase_C"/>
    <property type="match status" value="1"/>
</dbReference>
<dbReference type="InterPro" id="IPR000821">
    <property type="entry name" value="Ala_racemase"/>
</dbReference>
<reference evidence="17 18" key="1">
    <citation type="submission" date="2014-12" db="EMBL/GenBank/DDBJ databases">
        <title>Draft genome sequences of 29 type strains of Enterococci.</title>
        <authorList>
            <person name="Zhong Z."/>
            <person name="Sun Z."/>
            <person name="Liu W."/>
            <person name="Zhang W."/>
            <person name="Zhang H."/>
        </authorList>
    </citation>
    <scope>NUCLEOTIDE SEQUENCE [LARGE SCALE GENOMIC DNA]</scope>
    <source>
        <strain evidence="17 18">DSM 21207</strain>
    </source>
</reference>
<feature type="domain" description="Alanine racemase C-terminal" evidence="16">
    <location>
        <begin position="246"/>
        <end position="371"/>
    </location>
</feature>
<dbReference type="GO" id="GO:0008784">
    <property type="term" value="F:alanine racemase activity"/>
    <property type="evidence" value="ECO:0007669"/>
    <property type="project" value="UniProtKB-UniRule"/>
</dbReference>
<evidence type="ECO:0000256" key="1">
    <source>
        <dbReference type="ARBA" id="ARBA00000316"/>
    </source>
</evidence>
<dbReference type="InterPro" id="IPR029066">
    <property type="entry name" value="PLP-binding_barrel"/>
</dbReference>
<dbReference type="InterPro" id="IPR020622">
    <property type="entry name" value="Ala_racemase_pyridoxalP-BS"/>
</dbReference>
<dbReference type="EC" id="5.1.1.1" evidence="13"/>
<evidence type="ECO:0000313" key="18">
    <source>
        <dbReference type="Proteomes" id="UP000182835"/>
    </source>
</evidence>
<dbReference type="HAMAP" id="MF_01201">
    <property type="entry name" value="Ala_racemase"/>
    <property type="match status" value="1"/>
</dbReference>
<evidence type="ECO:0000256" key="6">
    <source>
        <dbReference type="ARBA" id="ARBA00022898"/>
    </source>
</evidence>
<dbReference type="GO" id="GO:0046677">
    <property type="term" value="P:response to antibiotic"/>
    <property type="evidence" value="ECO:0007669"/>
    <property type="project" value="UniProtKB-KW"/>
</dbReference>
<keyword evidence="5" id="KW-0812">Transmembrane</keyword>
<dbReference type="PANTHER" id="PTHR30511:SF0">
    <property type="entry name" value="ALANINE RACEMASE, CATABOLIC-RELATED"/>
    <property type="match status" value="1"/>
</dbReference>
<evidence type="ECO:0000256" key="8">
    <source>
        <dbReference type="ARBA" id="ARBA00023136"/>
    </source>
</evidence>
<keyword evidence="4" id="KW-1003">Cell membrane</keyword>
<feature type="active site" description="Proton acceptor; specific for L-alanine" evidence="13">
    <location>
        <position position="267"/>
    </location>
</feature>
<comment type="caution">
    <text evidence="17">The sequence shown here is derived from an EMBL/GenBank/DDBJ whole genome shotgun (WGS) entry which is preliminary data.</text>
</comment>
<dbReference type="NCBIfam" id="TIGR00492">
    <property type="entry name" value="alr"/>
    <property type="match status" value="1"/>
</dbReference>
<accession>A0A1L8R4J2</accession>
<dbReference type="InterPro" id="IPR011079">
    <property type="entry name" value="Ala_racemase_C"/>
</dbReference>
<dbReference type="PANTHER" id="PTHR30511">
    <property type="entry name" value="ALANINE RACEMASE"/>
    <property type="match status" value="1"/>
</dbReference>
<keyword evidence="8" id="KW-0472">Membrane</keyword>
<dbReference type="FunFam" id="2.40.37.10:FF:000006">
    <property type="entry name" value="Alanine racemase"/>
    <property type="match status" value="1"/>
</dbReference>
<dbReference type="SMART" id="SM01005">
    <property type="entry name" value="Ala_racemase_C"/>
    <property type="match status" value="1"/>
</dbReference>
<dbReference type="GO" id="GO:0009252">
    <property type="term" value="P:peptidoglycan biosynthetic process"/>
    <property type="evidence" value="ECO:0007669"/>
    <property type="project" value="TreeGrafter"/>
</dbReference>
<dbReference type="Gene3D" id="3.20.20.10">
    <property type="entry name" value="Alanine racemase"/>
    <property type="match status" value="1"/>
</dbReference>
<dbReference type="AlphaFoldDB" id="A0A1L8R4J2"/>
<dbReference type="UniPathway" id="UPA00042">
    <property type="reaction ID" value="UER00497"/>
</dbReference>
<feature type="binding site" evidence="13 15">
    <location>
        <position position="140"/>
    </location>
    <ligand>
        <name>substrate</name>
    </ligand>
</feature>
<evidence type="ECO:0000256" key="7">
    <source>
        <dbReference type="ARBA" id="ARBA00022989"/>
    </source>
</evidence>
<dbReference type="PROSITE" id="PS00395">
    <property type="entry name" value="ALANINE_RACEMASE"/>
    <property type="match status" value="1"/>
</dbReference>
<comment type="cofactor">
    <cofactor evidence="2 13 14">
        <name>pyridoxal 5'-phosphate</name>
        <dbReference type="ChEBI" id="CHEBI:597326"/>
    </cofactor>
</comment>
<evidence type="ECO:0000256" key="9">
    <source>
        <dbReference type="ARBA" id="ARBA00023235"/>
    </source>
</evidence>
<dbReference type="Proteomes" id="UP000182835">
    <property type="component" value="Unassembled WGS sequence"/>
</dbReference>
<dbReference type="CDD" id="cd00430">
    <property type="entry name" value="PLPDE_III_AR"/>
    <property type="match status" value="1"/>
</dbReference>
<organism evidence="17 18">
    <name type="scientific">Enterococcus canintestini</name>
    <dbReference type="NCBI Taxonomy" id="317010"/>
    <lineage>
        <taxon>Bacteria</taxon>
        <taxon>Bacillati</taxon>
        <taxon>Bacillota</taxon>
        <taxon>Bacilli</taxon>
        <taxon>Lactobacillales</taxon>
        <taxon>Enterococcaceae</taxon>
        <taxon>Enterococcus</taxon>
    </lineage>
</organism>
<evidence type="ECO:0000256" key="11">
    <source>
        <dbReference type="ARBA" id="ARBA00060905"/>
    </source>
</evidence>
<dbReference type="EMBL" id="JXKG01000015">
    <property type="protein sequence ID" value="OJG14645.1"/>
    <property type="molecule type" value="Genomic_DNA"/>
</dbReference>
<dbReference type="GO" id="GO:0005886">
    <property type="term" value="C:plasma membrane"/>
    <property type="evidence" value="ECO:0007669"/>
    <property type="project" value="UniProtKB-SubCell"/>
</dbReference>
<evidence type="ECO:0000313" key="17">
    <source>
        <dbReference type="EMBL" id="OJG14645.1"/>
    </source>
</evidence>
<keyword evidence="9 13" id="KW-0413">Isomerase</keyword>
<comment type="similarity">
    <text evidence="11">In the N-terminal section; belongs to the acyltransferase 3 family.</text>
</comment>
<dbReference type="OrthoDB" id="9813814at2"/>
<dbReference type="GO" id="GO:0005829">
    <property type="term" value="C:cytosol"/>
    <property type="evidence" value="ECO:0007669"/>
    <property type="project" value="TreeGrafter"/>
</dbReference>
<dbReference type="STRING" id="317010.RU96_GL000695"/>
<comment type="similarity">
    <text evidence="12">In the C-terminal section; belongs to the alanine racemase family.</text>
</comment>
<feature type="active site" description="Proton acceptor; specific for D-alanine" evidence="13">
    <location>
        <position position="40"/>
    </location>
</feature>
<protein>
    <recommendedName>
        <fullName evidence="13">Alanine racemase</fullName>
        <ecNumber evidence="13">5.1.1.1</ecNumber>
    </recommendedName>
</protein>
<evidence type="ECO:0000259" key="16">
    <source>
        <dbReference type="SMART" id="SM01005"/>
    </source>
</evidence>
<feature type="modified residue" description="N6-(pyridoxal phosphate)lysine" evidence="13 14">
    <location>
        <position position="40"/>
    </location>
</feature>
<keyword evidence="7" id="KW-1133">Transmembrane helix</keyword>
<dbReference type="RefSeq" id="WP_071865227.1">
    <property type="nucleotide sequence ID" value="NZ_JBHLVQ010000013.1"/>
</dbReference>
<comment type="similarity">
    <text evidence="13">Belongs to the alanine racemase family.</text>
</comment>
<comment type="catalytic activity">
    <reaction evidence="1 13">
        <text>L-alanine = D-alanine</text>
        <dbReference type="Rhea" id="RHEA:20249"/>
        <dbReference type="ChEBI" id="CHEBI:57416"/>
        <dbReference type="ChEBI" id="CHEBI:57972"/>
        <dbReference type="EC" id="5.1.1.1"/>
    </reaction>
</comment>
<dbReference type="PRINTS" id="PR00992">
    <property type="entry name" value="ALARACEMASE"/>
</dbReference>
<dbReference type="GO" id="GO:0030632">
    <property type="term" value="P:D-alanine biosynthetic process"/>
    <property type="evidence" value="ECO:0007669"/>
    <property type="project" value="UniProtKB-UniRule"/>
</dbReference>
<dbReference type="InterPro" id="IPR001608">
    <property type="entry name" value="Ala_racemase_N"/>
</dbReference>
<keyword evidence="6 13" id="KW-0663">Pyridoxal phosphate</keyword>
<evidence type="ECO:0000256" key="4">
    <source>
        <dbReference type="ARBA" id="ARBA00022475"/>
    </source>
</evidence>
<dbReference type="GO" id="GO:0030170">
    <property type="term" value="F:pyridoxal phosphate binding"/>
    <property type="evidence" value="ECO:0007669"/>
    <property type="project" value="UniProtKB-UniRule"/>
</dbReference>
<sequence>MVTSIHRPTKAIINLTAITQNTENIIQKLPPQMNLFAVVKANGYGHGAVAVAKAALKGGANGFCVATIDEGIELREAGITQPILILGVVQASYIQLLSEYDLAFPVTTLEWINEVATLLKVEQLPRPLKVHLKVDTGMGRIGFLASESVNEAVQLMESIPQIEWEGIFTHFATADQADKTYYETQKHRFLTILEQLPYRPLYIHDSNSATALWHEPVGNLVRYGVALYGLNPAGESLKTPYELKAALELVSQVVQVKQLPKGSGIGYGETYITPKEEWIGTVPIGYADGWLRKLQGFQVLVDGNFCEIVGRVCMDQIMIRLPKKVPVGTKVTLIGKNGNQEVTLQQVADKLETIHYEVACGFSSRVPREYIE</sequence>
<evidence type="ECO:0000256" key="2">
    <source>
        <dbReference type="ARBA" id="ARBA00001933"/>
    </source>
</evidence>
<keyword evidence="10" id="KW-0046">Antibiotic resistance</keyword>
<dbReference type="InterPro" id="IPR009006">
    <property type="entry name" value="Ala_racemase/Decarboxylase_C"/>
</dbReference>